<organism evidence="1 2">
    <name type="scientific">Leucocoprinus leucothites</name>
    <dbReference type="NCBI Taxonomy" id="201217"/>
    <lineage>
        <taxon>Eukaryota</taxon>
        <taxon>Fungi</taxon>
        <taxon>Dikarya</taxon>
        <taxon>Basidiomycota</taxon>
        <taxon>Agaricomycotina</taxon>
        <taxon>Agaricomycetes</taxon>
        <taxon>Agaricomycetidae</taxon>
        <taxon>Agaricales</taxon>
        <taxon>Agaricineae</taxon>
        <taxon>Agaricaceae</taxon>
        <taxon>Leucocoprinus</taxon>
    </lineage>
</organism>
<dbReference type="OrthoDB" id="4850648at2759"/>
<dbReference type="AlphaFoldDB" id="A0A8H5CZD4"/>
<sequence length="226" mass="26109">MTLPAPSSTQFSIFRGCIAQQLILKQKTGATDAESELDDFVDFLAEESWSPLPLALQSATYQSRETAPEIESLDFETLTSPTFIETLISYRITEDADDAVKFLRKVAETYREEACAPPPVWSSTRTDECEICERDIPLTYHHLIPRSTHDKVLKKGWHDASMLNSVAWLCRECHSMVHKVERTEVLAKEYYTVELLLAREDIQKWRSYASKQRWRPRPKKVQRTPV</sequence>
<evidence type="ECO:0000313" key="2">
    <source>
        <dbReference type="Proteomes" id="UP000559027"/>
    </source>
</evidence>
<accession>A0A8H5CZD4</accession>
<dbReference type="PANTHER" id="PTHR37827:SF1">
    <property type="entry name" value="HNH DOMAIN-CONTAINING PROTEIN"/>
    <property type="match status" value="1"/>
</dbReference>
<dbReference type="InterPro" id="IPR003615">
    <property type="entry name" value="HNH_nuc"/>
</dbReference>
<evidence type="ECO:0008006" key="3">
    <source>
        <dbReference type="Google" id="ProtNLM"/>
    </source>
</evidence>
<dbReference type="Proteomes" id="UP000559027">
    <property type="component" value="Unassembled WGS sequence"/>
</dbReference>
<proteinExistence type="predicted"/>
<gene>
    <name evidence="1" type="ORF">D9756_009129</name>
</gene>
<dbReference type="EMBL" id="JAACJO010000015">
    <property type="protein sequence ID" value="KAF5350154.1"/>
    <property type="molecule type" value="Genomic_DNA"/>
</dbReference>
<dbReference type="PANTHER" id="PTHR37827">
    <property type="entry name" value="TUDOR DOMAIN-CONTAINING PROTEIN"/>
    <property type="match status" value="1"/>
</dbReference>
<protein>
    <recommendedName>
        <fullName evidence="3">HNH domain-containing protein</fullName>
    </recommendedName>
</protein>
<dbReference type="CDD" id="cd00085">
    <property type="entry name" value="HNHc"/>
    <property type="match status" value="1"/>
</dbReference>
<reference evidence="1 2" key="1">
    <citation type="journal article" date="2020" name="ISME J.">
        <title>Uncovering the hidden diversity of litter-decomposition mechanisms in mushroom-forming fungi.</title>
        <authorList>
            <person name="Floudas D."/>
            <person name="Bentzer J."/>
            <person name="Ahren D."/>
            <person name="Johansson T."/>
            <person name="Persson P."/>
            <person name="Tunlid A."/>
        </authorList>
    </citation>
    <scope>NUCLEOTIDE SEQUENCE [LARGE SCALE GENOMIC DNA]</scope>
    <source>
        <strain evidence="1 2">CBS 146.42</strain>
    </source>
</reference>
<keyword evidence="2" id="KW-1185">Reference proteome</keyword>
<comment type="caution">
    <text evidence="1">The sequence shown here is derived from an EMBL/GenBank/DDBJ whole genome shotgun (WGS) entry which is preliminary data.</text>
</comment>
<name>A0A8H5CZD4_9AGAR</name>
<evidence type="ECO:0000313" key="1">
    <source>
        <dbReference type="EMBL" id="KAF5350154.1"/>
    </source>
</evidence>